<evidence type="ECO:0000313" key="1">
    <source>
        <dbReference type="EMBL" id="CAK0807691.1"/>
    </source>
</evidence>
<organism evidence="1 2">
    <name type="scientific">Prorocentrum cordatum</name>
    <dbReference type="NCBI Taxonomy" id="2364126"/>
    <lineage>
        <taxon>Eukaryota</taxon>
        <taxon>Sar</taxon>
        <taxon>Alveolata</taxon>
        <taxon>Dinophyceae</taxon>
        <taxon>Prorocentrales</taxon>
        <taxon>Prorocentraceae</taxon>
        <taxon>Prorocentrum</taxon>
    </lineage>
</organism>
<feature type="non-terminal residue" evidence="1">
    <location>
        <position position="1"/>
    </location>
</feature>
<keyword evidence="2" id="KW-1185">Reference proteome</keyword>
<dbReference type="SUPFAM" id="SSF47473">
    <property type="entry name" value="EF-hand"/>
    <property type="match status" value="1"/>
</dbReference>
<sequence>ETTAGFSFTSLTVGVLGSGMVYDDARIDKLGFDELRRNVIGYKRLWWQLRILKEEFEGDAAGLFELFSEADVNNNMLLEAEEVESLLCLLDKDATEDDVARYMNEINLSDGPLSFTSFVDWWDQACSVQNSLVAEKG</sequence>
<dbReference type="Proteomes" id="UP001189429">
    <property type="component" value="Unassembled WGS sequence"/>
</dbReference>
<feature type="non-terminal residue" evidence="1">
    <location>
        <position position="137"/>
    </location>
</feature>
<dbReference type="Gene3D" id="1.10.238.10">
    <property type="entry name" value="EF-hand"/>
    <property type="match status" value="1"/>
</dbReference>
<gene>
    <name evidence="1" type="ORF">PCOR1329_LOCUS13486</name>
</gene>
<protein>
    <recommendedName>
        <fullName evidence="3">Calmodulin</fullName>
    </recommendedName>
</protein>
<dbReference type="EMBL" id="CAUYUJ010003987">
    <property type="protein sequence ID" value="CAK0807691.1"/>
    <property type="molecule type" value="Genomic_DNA"/>
</dbReference>
<reference evidence="1" key="1">
    <citation type="submission" date="2023-10" db="EMBL/GenBank/DDBJ databases">
        <authorList>
            <person name="Chen Y."/>
            <person name="Shah S."/>
            <person name="Dougan E. K."/>
            <person name="Thang M."/>
            <person name="Chan C."/>
        </authorList>
    </citation>
    <scope>NUCLEOTIDE SEQUENCE [LARGE SCALE GENOMIC DNA]</scope>
</reference>
<accession>A0ABN9QNG7</accession>
<evidence type="ECO:0000313" key="2">
    <source>
        <dbReference type="Proteomes" id="UP001189429"/>
    </source>
</evidence>
<comment type="caution">
    <text evidence="1">The sequence shown here is derived from an EMBL/GenBank/DDBJ whole genome shotgun (WGS) entry which is preliminary data.</text>
</comment>
<proteinExistence type="predicted"/>
<evidence type="ECO:0008006" key="3">
    <source>
        <dbReference type="Google" id="ProtNLM"/>
    </source>
</evidence>
<dbReference type="InterPro" id="IPR011992">
    <property type="entry name" value="EF-hand-dom_pair"/>
</dbReference>
<name>A0ABN9QNG7_9DINO</name>